<reference evidence="5" key="2">
    <citation type="submission" date="2013-05" db="EMBL/GenBank/DDBJ databases">
        <title>The genome and transcriptome of Haemonchus contortus: a key model parasite for drug and vaccine discovery.</title>
        <authorList>
            <person name="Laing R."/>
            <person name="Kikuchi T."/>
            <person name="Martinelli A."/>
            <person name="Tsai I.J."/>
            <person name="Beech R.N."/>
            <person name="Redman E."/>
            <person name="Holroyd N."/>
            <person name="Bartley D.J."/>
            <person name="Beasley H."/>
            <person name="Britton C."/>
            <person name="Curran D."/>
            <person name="Devaney E."/>
            <person name="Gilabert A."/>
            <person name="Jackson F."/>
            <person name="Hunt M."/>
            <person name="Johnston S."/>
            <person name="Kryukov I."/>
            <person name="Li K."/>
            <person name="Morrison A.A."/>
            <person name="Reid A.J."/>
            <person name="Sargison N."/>
            <person name="Saunders G."/>
            <person name="Wasmuth J.D."/>
            <person name="Wolstenholme A."/>
            <person name="Berriman M."/>
            <person name="Gilleard J.S."/>
            <person name="Cotton J.A."/>
        </authorList>
    </citation>
    <scope>NUCLEOTIDE SEQUENCE [LARGE SCALE GENOMIC DNA]</scope>
    <source>
        <strain evidence="5">ISE/inbred ISE</strain>
    </source>
</reference>
<name>W6NG19_HAECO</name>
<evidence type="ECO:0000259" key="4">
    <source>
        <dbReference type="SMART" id="SM01088"/>
    </source>
</evidence>
<feature type="transmembrane region" description="Helical" evidence="3">
    <location>
        <begin position="28"/>
        <end position="55"/>
    </location>
</feature>
<dbReference type="Pfam" id="PF01484">
    <property type="entry name" value="Col_cuticle_N"/>
    <property type="match status" value="1"/>
</dbReference>
<dbReference type="PANTHER" id="PTHR24637:SF236">
    <property type="entry name" value="NEMATODE CUTICLE COLLAGEN N-TERMINAL DOMAIN-CONTAINING PROTEIN"/>
    <property type="match status" value="1"/>
</dbReference>
<keyword evidence="3" id="KW-1133">Transmembrane helix</keyword>
<keyword evidence="3" id="KW-0472">Membrane</keyword>
<feature type="compositionally biased region" description="Low complexity" evidence="2">
    <location>
        <begin position="221"/>
        <end position="231"/>
    </location>
</feature>
<dbReference type="InterPro" id="IPR008160">
    <property type="entry name" value="Collagen"/>
</dbReference>
<sequence>MLLEAGRVLRKAVLHAGNSQPRFPWTMALTTVVTVVAGVAAITTAFSIILVGYLINDINSFYDDAIEQLTDFKDMANSAWYEMRPSPQETLRQARSIHRPRRQYPEHCNCAPQPENCPVGPPGPPGPEGAPGEPGLPGEPGKKGLDGISISGGPGEAGCIKCPVGPPGPPGEEGPPGPPGPDGMPGLGVSAPGVGMPGPPGPSGDAGLPGEPGEPGPPGMPGADGQSAAGLPGPPGPPGPEGPPGEAGQEGEPADVGLAGPPGPPGPPGNPGLPGPDGLPGEPGSEGVPGRDAAYCPCPERSATFLKRSAGVKAYKATPKRQASSQRVVKRRIARTVHDARRKAGLA</sequence>
<keyword evidence="3" id="KW-0812">Transmembrane</keyword>
<feature type="compositionally biased region" description="Pro residues" evidence="2">
    <location>
        <begin position="261"/>
        <end position="274"/>
    </location>
</feature>
<keyword evidence="5" id="KW-0176">Collagen</keyword>
<dbReference type="SMART" id="SM01088">
    <property type="entry name" value="Col_cuticle_N"/>
    <property type="match status" value="1"/>
</dbReference>
<dbReference type="GO" id="GO:0042302">
    <property type="term" value="F:structural constituent of cuticle"/>
    <property type="evidence" value="ECO:0007669"/>
    <property type="project" value="InterPro"/>
</dbReference>
<feature type="compositionally biased region" description="Pro residues" evidence="2">
    <location>
        <begin position="119"/>
        <end position="128"/>
    </location>
</feature>
<evidence type="ECO:0000256" key="3">
    <source>
        <dbReference type="SAM" id="Phobius"/>
    </source>
</evidence>
<protein>
    <submittedName>
        <fullName evidence="5">Nematode cuticle collagen and Collagen triple helix repeat domain containing protein</fullName>
    </submittedName>
</protein>
<feature type="compositionally biased region" description="Pro residues" evidence="2">
    <location>
        <begin position="164"/>
        <end position="182"/>
    </location>
</feature>
<dbReference type="InterPro" id="IPR002486">
    <property type="entry name" value="Col_cuticle_N"/>
</dbReference>
<evidence type="ECO:0000256" key="2">
    <source>
        <dbReference type="SAM" id="MobiDB-lite"/>
    </source>
</evidence>
<feature type="region of interest" description="Disordered" evidence="2">
    <location>
        <begin position="119"/>
        <end position="295"/>
    </location>
</feature>
<gene>
    <name evidence="5" type="ORF">HCOI_01475700</name>
</gene>
<accession>W6NG19</accession>
<dbReference type="AlphaFoldDB" id="W6NG19"/>
<proteinExistence type="predicted"/>
<dbReference type="Pfam" id="PF01391">
    <property type="entry name" value="Collagen"/>
    <property type="match status" value="1"/>
</dbReference>
<keyword evidence="1" id="KW-0677">Repeat</keyword>
<organism evidence="5">
    <name type="scientific">Haemonchus contortus</name>
    <name type="common">Barber pole worm</name>
    <dbReference type="NCBI Taxonomy" id="6289"/>
    <lineage>
        <taxon>Eukaryota</taxon>
        <taxon>Metazoa</taxon>
        <taxon>Ecdysozoa</taxon>
        <taxon>Nematoda</taxon>
        <taxon>Chromadorea</taxon>
        <taxon>Rhabditida</taxon>
        <taxon>Rhabditina</taxon>
        <taxon>Rhabditomorpha</taxon>
        <taxon>Strongyloidea</taxon>
        <taxon>Trichostrongylidae</taxon>
        <taxon>Haemonchus</taxon>
    </lineage>
</organism>
<comment type="caution">
    <text evidence="5">The sequence shown here is derived from an EMBL/GenBank/DDBJ whole genome shotgun (WGS) entry which is preliminary data.</text>
</comment>
<evidence type="ECO:0000256" key="1">
    <source>
        <dbReference type="ARBA" id="ARBA00022737"/>
    </source>
</evidence>
<evidence type="ECO:0000313" key="5">
    <source>
        <dbReference type="EMBL" id="CDL94859.1"/>
    </source>
</evidence>
<dbReference type="EMBL" id="CAVP010058559">
    <property type="protein sequence ID" value="CDL94859.1"/>
    <property type="molecule type" value="Genomic_DNA"/>
</dbReference>
<feature type="domain" description="Nematode cuticle collagen N-terminal" evidence="4">
    <location>
        <begin position="31"/>
        <end position="83"/>
    </location>
</feature>
<dbReference type="PANTHER" id="PTHR24637">
    <property type="entry name" value="COLLAGEN"/>
    <property type="match status" value="1"/>
</dbReference>
<feature type="compositionally biased region" description="Pro residues" evidence="2">
    <location>
        <begin position="232"/>
        <end position="243"/>
    </location>
</feature>
<reference evidence="5" key="1">
    <citation type="submission" date="2013-03" db="EMBL/GenBank/DDBJ databases">
        <authorList>
            <person name="Aslett M."/>
        </authorList>
    </citation>
    <scope>NUCLEOTIDE SEQUENCE [LARGE SCALE GENOMIC DNA]</scope>
    <source>
        <strain evidence="5">ISE/inbred ISE</strain>
    </source>
</reference>
<dbReference type="GO" id="GO:0005581">
    <property type="term" value="C:collagen trimer"/>
    <property type="evidence" value="ECO:0007669"/>
    <property type="project" value="UniProtKB-KW"/>
</dbReference>